<sequence length="132" mass="15036">WVAQCSAHLQTYELGLSWSSAISLWLKLEHILGYPDSSIQSNWLSSAKRPAEVGYWNKCGRPLWHILTNVGSTSAYAAAWKAWWTSMQPSWRISKGKWNPCHNDSHSDEEWTALRRGGKNGIFMVLVSLACW</sequence>
<gene>
    <name evidence="1" type="ORF">BV22DRAFT_991336</name>
</gene>
<proteinExistence type="predicted"/>
<feature type="non-terminal residue" evidence="1">
    <location>
        <position position="132"/>
    </location>
</feature>
<protein>
    <submittedName>
        <fullName evidence="1">Uncharacterized protein</fullName>
    </submittedName>
</protein>
<accession>A0ACB8AZG9</accession>
<evidence type="ECO:0000313" key="2">
    <source>
        <dbReference type="Proteomes" id="UP000790709"/>
    </source>
</evidence>
<organism evidence="1 2">
    <name type="scientific">Leucogyrophana mollusca</name>
    <dbReference type="NCBI Taxonomy" id="85980"/>
    <lineage>
        <taxon>Eukaryota</taxon>
        <taxon>Fungi</taxon>
        <taxon>Dikarya</taxon>
        <taxon>Basidiomycota</taxon>
        <taxon>Agaricomycotina</taxon>
        <taxon>Agaricomycetes</taxon>
        <taxon>Agaricomycetidae</taxon>
        <taxon>Boletales</taxon>
        <taxon>Boletales incertae sedis</taxon>
        <taxon>Leucogyrophana</taxon>
    </lineage>
</organism>
<comment type="caution">
    <text evidence="1">The sequence shown here is derived from an EMBL/GenBank/DDBJ whole genome shotgun (WGS) entry which is preliminary data.</text>
</comment>
<dbReference type="Proteomes" id="UP000790709">
    <property type="component" value="Unassembled WGS sequence"/>
</dbReference>
<name>A0ACB8AZG9_9AGAM</name>
<keyword evidence="2" id="KW-1185">Reference proteome</keyword>
<dbReference type="EMBL" id="MU266882">
    <property type="protein sequence ID" value="KAH7917983.1"/>
    <property type="molecule type" value="Genomic_DNA"/>
</dbReference>
<evidence type="ECO:0000313" key="1">
    <source>
        <dbReference type="EMBL" id="KAH7917983.1"/>
    </source>
</evidence>
<reference evidence="1" key="1">
    <citation type="journal article" date="2021" name="New Phytol.">
        <title>Evolutionary innovations through gain and loss of genes in the ectomycorrhizal Boletales.</title>
        <authorList>
            <person name="Wu G."/>
            <person name="Miyauchi S."/>
            <person name="Morin E."/>
            <person name="Kuo A."/>
            <person name="Drula E."/>
            <person name="Varga T."/>
            <person name="Kohler A."/>
            <person name="Feng B."/>
            <person name="Cao Y."/>
            <person name="Lipzen A."/>
            <person name="Daum C."/>
            <person name="Hundley H."/>
            <person name="Pangilinan J."/>
            <person name="Johnson J."/>
            <person name="Barry K."/>
            <person name="LaButti K."/>
            <person name="Ng V."/>
            <person name="Ahrendt S."/>
            <person name="Min B."/>
            <person name="Choi I.G."/>
            <person name="Park H."/>
            <person name="Plett J.M."/>
            <person name="Magnuson J."/>
            <person name="Spatafora J.W."/>
            <person name="Nagy L.G."/>
            <person name="Henrissat B."/>
            <person name="Grigoriev I.V."/>
            <person name="Yang Z.L."/>
            <person name="Xu J."/>
            <person name="Martin F.M."/>
        </authorList>
    </citation>
    <scope>NUCLEOTIDE SEQUENCE</scope>
    <source>
        <strain evidence="1">KUC20120723A-06</strain>
    </source>
</reference>
<feature type="non-terminal residue" evidence="1">
    <location>
        <position position="1"/>
    </location>
</feature>